<dbReference type="InterPro" id="IPR011335">
    <property type="entry name" value="Restrct_endonuc-II-like"/>
</dbReference>
<protein>
    <recommendedName>
        <fullName evidence="1">Putative restriction endonuclease domain-containing protein</fullName>
    </recommendedName>
</protein>
<dbReference type="RefSeq" id="WP_168075362.1">
    <property type="nucleotide sequence ID" value="NZ_BAAAQJ010000019.1"/>
</dbReference>
<proteinExistence type="predicted"/>
<dbReference type="CDD" id="cd06260">
    <property type="entry name" value="DUF820-like"/>
    <property type="match status" value="1"/>
</dbReference>
<evidence type="ECO:0000259" key="1">
    <source>
        <dbReference type="Pfam" id="PF05685"/>
    </source>
</evidence>
<feature type="domain" description="Putative restriction endonuclease" evidence="1">
    <location>
        <begin position="18"/>
        <end position="160"/>
    </location>
</feature>
<name>A0A8J3LLQ2_9ACTN</name>
<dbReference type="SUPFAM" id="SSF52980">
    <property type="entry name" value="Restriction endonuclease-like"/>
    <property type="match status" value="1"/>
</dbReference>
<sequence>MTSPSDWADPPHDGWTVSDLDRLPGYGHRRELIDGVMLVGPPPGPRHEAVAALLAAKISPLCPPGHAVRQGVAVRFNERRCFTPDLVVIIGGSSREWLAPREVLIAIEIVAPTSLLMDRITKPALYAAAGIPYFWRVETDGGIEVSTYRLDLVEEVYRQTGEFRNTIDIPVPWPIRIPIREITP</sequence>
<dbReference type="PANTHER" id="PTHR35400:SF3">
    <property type="entry name" value="SLL1072 PROTEIN"/>
    <property type="match status" value="1"/>
</dbReference>
<dbReference type="InterPro" id="IPR008538">
    <property type="entry name" value="Uma2"/>
</dbReference>
<evidence type="ECO:0000313" key="2">
    <source>
        <dbReference type="EMBL" id="GIG74047.1"/>
    </source>
</evidence>
<accession>A0A8J3LLQ2</accession>
<dbReference type="AlphaFoldDB" id="A0A8J3LLQ2"/>
<reference evidence="2" key="1">
    <citation type="submission" date="2021-01" db="EMBL/GenBank/DDBJ databases">
        <title>Whole genome shotgun sequence of Planosporangium flavigriseum NBRC 105377.</title>
        <authorList>
            <person name="Komaki H."/>
            <person name="Tamura T."/>
        </authorList>
    </citation>
    <scope>NUCLEOTIDE SEQUENCE</scope>
    <source>
        <strain evidence="2">NBRC 105377</strain>
    </source>
</reference>
<evidence type="ECO:0000313" key="3">
    <source>
        <dbReference type="Proteomes" id="UP000653674"/>
    </source>
</evidence>
<dbReference type="InterPro" id="IPR012296">
    <property type="entry name" value="Nuclease_put_TT1808"/>
</dbReference>
<dbReference type="Pfam" id="PF05685">
    <property type="entry name" value="Uma2"/>
    <property type="match status" value="1"/>
</dbReference>
<dbReference type="EMBL" id="BONU01000014">
    <property type="protein sequence ID" value="GIG74047.1"/>
    <property type="molecule type" value="Genomic_DNA"/>
</dbReference>
<dbReference type="Gene3D" id="3.90.1570.10">
    <property type="entry name" value="tt1808, chain A"/>
    <property type="match status" value="1"/>
</dbReference>
<organism evidence="2 3">
    <name type="scientific">Planosporangium flavigriseum</name>
    <dbReference type="NCBI Taxonomy" id="373681"/>
    <lineage>
        <taxon>Bacteria</taxon>
        <taxon>Bacillati</taxon>
        <taxon>Actinomycetota</taxon>
        <taxon>Actinomycetes</taxon>
        <taxon>Micromonosporales</taxon>
        <taxon>Micromonosporaceae</taxon>
        <taxon>Planosporangium</taxon>
    </lineage>
</organism>
<dbReference type="Proteomes" id="UP000653674">
    <property type="component" value="Unassembled WGS sequence"/>
</dbReference>
<gene>
    <name evidence="2" type="ORF">Pfl04_24510</name>
</gene>
<keyword evidence="3" id="KW-1185">Reference proteome</keyword>
<dbReference type="PANTHER" id="PTHR35400">
    <property type="entry name" value="SLR1083 PROTEIN"/>
    <property type="match status" value="1"/>
</dbReference>
<comment type="caution">
    <text evidence="2">The sequence shown here is derived from an EMBL/GenBank/DDBJ whole genome shotgun (WGS) entry which is preliminary data.</text>
</comment>